<gene>
    <name evidence="1" type="ORF">GCL60_16700</name>
</gene>
<organism evidence="1 2">
    <name type="scientific">Silvanigrella paludirubra</name>
    <dbReference type="NCBI Taxonomy" id="2499159"/>
    <lineage>
        <taxon>Bacteria</taxon>
        <taxon>Pseudomonadati</taxon>
        <taxon>Bdellovibrionota</taxon>
        <taxon>Oligoflexia</taxon>
        <taxon>Silvanigrellales</taxon>
        <taxon>Silvanigrellaceae</taxon>
        <taxon>Silvanigrella</taxon>
    </lineage>
</organism>
<dbReference type="InterPro" id="IPR008840">
    <property type="entry name" value="Sipho_Gp157"/>
</dbReference>
<dbReference type="Pfam" id="PF05565">
    <property type="entry name" value="Sipho_Gp157"/>
    <property type="match status" value="1"/>
</dbReference>
<comment type="caution">
    <text evidence="1">The sequence shown here is derived from an EMBL/GenBank/DDBJ whole genome shotgun (WGS) entry which is preliminary data.</text>
</comment>
<dbReference type="Proteomes" id="UP000437748">
    <property type="component" value="Unassembled WGS sequence"/>
</dbReference>
<dbReference type="AlphaFoldDB" id="A0A6N6VSU4"/>
<keyword evidence="2" id="KW-1185">Reference proteome</keyword>
<reference evidence="1 2" key="1">
    <citation type="submission" date="2019-10" db="EMBL/GenBank/DDBJ databases">
        <title>New species of Slilvanegrellaceae.</title>
        <authorList>
            <person name="Pitt A."/>
            <person name="Hahn M.W."/>
        </authorList>
    </citation>
    <scope>NUCLEOTIDE SEQUENCE [LARGE SCALE GENOMIC DNA]</scope>
    <source>
        <strain evidence="1 2">SP-Ram-0.45-NSY-1</strain>
    </source>
</reference>
<proteinExistence type="predicted"/>
<evidence type="ECO:0000313" key="1">
    <source>
        <dbReference type="EMBL" id="KAB8035869.1"/>
    </source>
</evidence>
<protein>
    <recommendedName>
        <fullName evidence="3">Siphovirus Gp157 family protein</fullName>
    </recommendedName>
</protein>
<evidence type="ECO:0008006" key="3">
    <source>
        <dbReference type="Google" id="ProtNLM"/>
    </source>
</evidence>
<name>A0A6N6VSU4_9BACT</name>
<evidence type="ECO:0000313" key="2">
    <source>
        <dbReference type="Proteomes" id="UP000437748"/>
    </source>
</evidence>
<sequence>MAKKDTAIIPVKIPFAETQKKLAEFMEYLEITAGEIPDDLIPSLDAVEINSRAAADRRIFLIDALDVQINHFDEMIKDIKLRQTKLIKAQDNIYKKTLDIMRENNIREIHGSIKSFKIRNKGGVEAINWLVDFNEVKNVVSENEETLIPKEFIEEKTIKIINKKALSEAIRKGDDMLCGTKAGREEVLAIV</sequence>
<accession>A0A6N6VSU4</accession>
<dbReference type="RefSeq" id="WP_153421894.1">
    <property type="nucleotide sequence ID" value="NZ_WFLM01000009.1"/>
</dbReference>
<dbReference type="EMBL" id="WFLM01000009">
    <property type="protein sequence ID" value="KAB8035869.1"/>
    <property type="molecule type" value="Genomic_DNA"/>
</dbReference>